<reference evidence="2 3" key="1">
    <citation type="submission" date="2011-08" db="EMBL/GenBank/DDBJ databases">
        <title>The Genome Sequence of Clostridium hathewayi WAL-18680.</title>
        <authorList>
            <consortium name="The Broad Institute Genome Sequencing Platform"/>
            <person name="Earl A."/>
            <person name="Ward D."/>
            <person name="Feldgarden M."/>
            <person name="Gevers D."/>
            <person name="Finegold S.M."/>
            <person name="Summanen P.H."/>
            <person name="Molitoris D.R."/>
            <person name="Song M."/>
            <person name="Daigneault M."/>
            <person name="Allen-Vercoe E."/>
            <person name="Young S.K."/>
            <person name="Zeng Q."/>
            <person name="Gargeya S."/>
            <person name="Fitzgerald M."/>
            <person name="Haas B."/>
            <person name="Abouelleil A."/>
            <person name="Alvarado L."/>
            <person name="Arachchi H.M."/>
            <person name="Berlin A."/>
            <person name="Brown A."/>
            <person name="Chapman S.B."/>
            <person name="Chen Z."/>
            <person name="Dunbar C."/>
            <person name="Freedman E."/>
            <person name="Gearin G."/>
            <person name="Gellesch M."/>
            <person name="Goldberg J."/>
            <person name="Griggs A."/>
            <person name="Gujja S."/>
            <person name="Heiman D."/>
            <person name="Howarth C."/>
            <person name="Larson L."/>
            <person name="Lui A."/>
            <person name="MacDonald P.J.P."/>
            <person name="Montmayeur A."/>
            <person name="Murphy C."/>
            <person name="Neiman D."/>
            <person name="Pearson M."/>
            <person name="Priest M."/>
            <person name="Roberts A."/>
            <person name="Saif S."/>
            <person name="Shea T."/>
            <person name="Shenoy N."/>
            <person name="Sisk P."/>
            <person name="Stolte C."/>
            <person name="Sykes S."/>
            <person name="Wortman J."/>
            <person name="Nusbaum C."/>
            <person name="Birren B."/>
        </authorList>
    </citation>
    <scope>NUCLEOTIDE SEQUENCE [LARGE SCALE GENOMIC DNA]</scope>
    <source>
        <strain evidence="2 3">WAL-18680</strain>
    </source>
</reference>
<keyword evidence="3" id="KW-1185">Reference proteome</keyword>
<organism evidence="2 3">
    <name type="scientific">Hungatella hathewayi WAL-18680</name>
    <dbReference type="NCBI Taxonomy" id="742737"/>
    <lineage>
        <taxon>Bacteria</taxon>
        <taxon>Bacillati</taxon>
        <taxon>Bacillota</taxon>
        <taxon>Clostridia</taxon>
        <taxon>Lachnospirales</taxon>
        <taxon>Lachnospiraceae</taxon>
        <taxon>Hungatella</taxon>
    </lineage>
</organism>
<dbReference type="EMBL" id="ADLN01000055">
    <property type="protein sequence ID" value="EHI59513.1"/>
    <property type="molecule type" value="Genomic_DNA"/>
</dbReference>
<dbReference type="RefSeq" id="WP_006780458.1">
    <property type="nucleotide sequence ID" value="NZ_CP040506.1"/>
</dbReference>
<dbReference type="SUPFAM" id="SSF51658">
    <property type="entry name" value="Xylose isomerase-like"/>
    <property type="match status" value="1"/>
</dbReference>
<dbReference type="PATRIC" id="fig|742737.3.peg.2496"/>
<dbReference type="PANTHER" id="PTHR12110">
    <property type="entry name" value="HYDROXYPYRUVATE ISOMERASE"/>
    <property type="match status" value="1"/>
</dbReference>
<dbReference type="PANTHER" id="PTHR12110:SF41">
    <property type="entry name" value="INOSOSE DEHYDRATASE"/>
    <property type="match status" value="1"/>
</dbReference>
<dbReference type="HOGENOM" id="CLU_059523_1_2_9"/>
<sequence length="284" mass="32394">MFIGNHAVLFGEKLATETADVIAGLGRSGCDGIEAGLRFLTPDFRDELKGELDANHLQLSAYHVSTMATDVLDKPEEVKKIFEQAAKFLEVFPVKNIMYTQLPAENLDLTAEEWDPRLRDEASLKRMAEFLDELAVDLASKGITLHFHNHNWEFDDGGKWFLAIVNHAPHVHLGLDLGWTYMAGWDAVEVLERYQDRIRYVHLRDLNFKQVGTFKNFTDIQYNGFVDLGTGDVPFEKVVDMLMESTGNEGWLTIEYEMGEVSYERYEKATSVLTELIKSHEGRK</sequence>
<name>G5IG51_9FIRM</name>
<evidence type="ECO:0000259" key="1">
    <source>
        <dbReference type="Pfam" id="PF01261"/>
    </source>
</evidence>
<gene>
    <name evidence="2" type="ORF">HMPREF9473_02479</name>
</gene>
<dbReference type="OrthoDB" id="9779184at2"/>
<dbReference type="InterPro" id="IPR013022">
    <property type="entry name" value="Xyl_isomerase-like_TIM-brl"/>
</dbReference>
<feature type="domain" description="Xylose isomerase-like TIM barrel" evidence="1">
    <location>
        <begin position="28"/>
        <end position="260"/>
    </location>
</feature>
<dbReference type="Pfam" id="PF01261">
    <property type="entry name" value="AP_endonuc_2"/>
    <property type="match status" value="1"/>
</dbReference>
<protein>
    <recommendedName>
        <fullName evidence="1">Xylose isomerase-like TIM barrel domain-containing protein</fullName>
    </recommendedName>
</protein>
<dbReference type="InterPro" id="IPR050312">
    <property type="entry name" value="IolE/XylAMocC-like"/>
</dbReference>
<evidence type="ECO:0000313" key="2">
    <source>
        <dbReference type="EMBL" id="EHI59513.1"/>
    </source>
</evidence>
<dbReference type="InterPro" id="IPR036237">
    <property type="entry name" value="Xyl_isomerase-like_sf"/>
</dbReference>
<comment type="caution">
    <text evidence="2">The sequence shown here is derived from an EMBL/GenBank/DDBJ whole genome shotgun (WGS) entry which is preliminary data.</text>
</comment>
<proteinExistence type="predicted"/>
<dbReference type="Gene3D" id="3.20.20.150">
    <property type="entry name" value="Divalent-metal-dependent TIM barrel enzymes"/>
    <property type="match status" value="1"/>
</dbReference>
<dbReference type="AlphaFoldDB" id="G5IG51"/>
<accession>G5IG51</accession>
<dbReference type="Proteomes" id="UP000005384">
    <property type="component" value="Unassembled WGS sequence"/>
</dbReference>
<evidence type="ECO:0000313" key="3">
    <source>
        <dbReference type="Proteomes" id="UP000005384"/>
    </source>
</evidence>